<proteinExistence type="predicted"/>
<dbReference type="EMBL" id="CM000884">
    <property type="protein sequence ID" value="PNT62025.1"/>
    <property type="molecule type" value="Genomic_DNA"/>
</dbReference>
<dbReference type="EnsemblPlants" id="PNT62025">
    <property type="protein sequence ID" value="PNT62025"/>
    <property type="gene ID" value="BRADI_5g24281v3"/>
</dbReference>
<reference evidence="2 3" key="1">
    <citation type="journal article" date="2010" name="Nature">
        <title>Genome sequencing and analysis of the model grass Brachypodium distachyon.</title>
        <authorList>
            <consortium name="International Brachypodium Initiative"/>
        </authorList>
    </citation>
    <scope>NUCLEOTIDE SEQUENCE [LARGE SCALE GENOMIC DNA]</scope>
    <source>
        <strain evidence="2 3">Bd21</strain>
    </source>
</reference>
<feature type="compositionally biased region" description="Low complexity" evidence="1">
    <location>
        <begin position="57"/>
        <end position="78"/>
    </location>
</feature>
<evidence type="ECO:0000256" key="1">
    <source>
        <dbReference type="SAM" id="MobiDB-lite"/>
    </source>
</evidence>
<dbReference type="Proteomes" id="UP000008810">
    <property type="component" value="Chromosome 5"/>
</dbReference>
<dbReference type="FunCoup" id="A0A2K2CJ40">
    <property type="interactions" value="3"/>
</dbReference>
<keyword evidence="4" id="KW-1185">Reference proteome</keyword>
<dbReference type="OrthoDB" id="696745at2759"/>
<sequence>MGHASIGTPAATASSTEFQPQCVMNHPTAACLSTATCGAHPRTTRPRLTSASKPCGTTSSPAPAPTTHTNGTALSSSASANAAATAWFSTVWLPKQTYTTEPSGKPSSQAPRSPAETAASPPLSPATSFSGASGPTAHTRRNPRSSSGASRYLPSSARSVFDTNPQLSKFQRKFLLTASPT</sequence>
<dbReference type="InParanoid" id="A0A2K2CJ40"/>
<gene>
    <name evidence="2" type="ORF">BRADI_5g24281v3</name>
</gene>
<dbReference type="AlphaFoldDB" id="A0A2K2CJ40"/>
<name>A0A2K2CJ40_BRADI</name>
<feature type="compositionally biased region" description="Polar residues" evidence="1">
    <location>
        <begin position="46"/>
        <end position="56"/>
    </location>
</feature>
<feature type="compositionally biased region" description="Polar residues" evidence="1">
    <location>
        <begin position="97"/>
        <end position="111"/>
    </location>
</feature>
<organism evidence="2">
    <name type="scientific">Brachypodium distachyon</name>
    <name type="common">Purple false brome</name>
    <name type="synonym">Trachynia distachya</name>
    <dbReference type="NCBI Taxonomy" id="15368"/>
    <lineage>
        <taxon>Eukaryota</taxon>
        <taxon>Viridiplantae</taxon>
        <taxon>Streptophyta</taxon>
        <taxon>Embryophyta</taxon>
        <taxon>Tracheophyta</taxon>
        <taxon>Spermatophyta</taxon>
        <taxon>Magnoliopsida</taxon>
        <taxon>Liliopsida</taxon>
        <taxon>Poales</taxon>
        <taxon>Poaceae</taxon>
        <taxon>BOP clade</taxon>
        <taxon>Pooideae</taxon>
        <taxon>Stipodae</taxon>
        <taxon>Brachypodieae</taxon>
        <taxon>Brachypodium</taxon>
    </lineage>
</organism>
<accession>A0A2K2CJ40</accession>
<evidence type="ECO:0000313" key="3">
    <source>
        <dbReference type="EnsemblPlants" id="PNT62025"/>
    </source>
</evidence>
<evidence type="ECO:0000313" key="4">
    <source>
        <dbReference type="Proteomes" id="UP000008810"/>
    </source>
</evidence>
<reference evidence="3" key="3">
    <citation type="submission" date="2018-08" db="UniProtKB">
        <authorList>
            <consortium name="EnsemblPlants"/>
        </authorList>
    </citation>
    <scope>IDENTIFICATION</scope>
    <source>
        <strain evidence="3">cv. Bd21</strain>
    </source>
</reference>
<evidence type="ECO:0000313" key="2">
    <source>
        <dbReference type="EMBL" id="PNT62025.1"/>
    </source>
</evidence>
<feature type="region of interest" description="Disordered" evidence="1">
    <location>
        <begin position="97"/>
        <end position="164"/>
    </location>
</feature>
<protein>
    <submittedName>
        <fullName evidence="2 3">Uncharacterized protein</fullName>
    </submittedName>
</protein>
<dbReference type="Gramene" id="PNT62025">
    <property type="protein sequence ID" value="PNT62025"/>
    <property type="gene ID" value="BRADI_5g24281v3"/>
</dbReference>
<feature type="region of interest" description="Disordered" evidence="1">
    <location>
        <begin position="38"/>
        <end position="78"/>
    </location>
</feature>
<reference evidence="2" key="2">
    <citation type="submission" date="2017-06" db="EMBL/GenBank/DDBJ databases">
        <title>WGS assembly of Brachypodium distachyon.</title>
        <authorList>
            <consortium name="The International Brachypodium Initiative"/>
            <person name="Lucas S."/>
            <person name="Harmon-Smith M."/>
            <person name="Lail K."/>
            <person name="Tice H."/>
            <person name="Grimwood J."/>
            <person name="Bruce D."/>
            <person name="Barry K."/>
            <person name="Shu S."/>
            <person name="Lindquist E."/>
            <person name="Wang M."/>
            <person name="Pitluck S."/>
            <person name="Vogel J.P."/>
            <person name="Garvin D.F."/>
            <person name="Mockler T.C."/>
            <person name="Schmutz J."/>
            <person name="Rokhsar D."/>
            <person name="Bevan M.W."/>
        </authorList>
    </citation>
    <scope>NUCLEOTIDE SEQUENCE</scope>
    <source>
        <strain evidence="2">Bd21</strain>
    </source>
</reference>